<sequence length="96" mass="10607">MKSQERATCNRILGSLKDGPKRALQMEHRPQRVPSDMRSLVRLLGLREVVTLATGNCMAMAVSQAYADADMHGENVAFERLTASVNEAFNLPVFST</sequence>
<dbReference type="AlphaFoldDB" id="A0AAV1TWC5"/>
<organism evidence="1 2">
    <name type="scientific">Peronospora matthiolae</name>
    <dbReference type="NCBI Taxonomy" id="2874970"/>
    <lineage>
        <taxon>Eukaryota</taxon>
        <taxon>Sar</taxon>
        <taxon>Stramenopiles</taxon>
        <taxon>Oomycota</taxon>
        <taxon>Peronosporomycetes</taxon>
        <taxon>Peronosporales</taxon>
        <taxon>Peronosporaceae</taxon>
        <taxon>Peronospora</taxon>
    </lineage>
</organism>
<comment type="caution">
    <text evidence="1">The sequence shown here is derived from an EMBL/GenBank/DDBJ whole genome shotgun (WGS) entry which is preliminary data.</text>
</comment>
<name>A0AAV1TWC5_9STRA</name>
<evidence type="ECO:0000313" key="1">
    <source>
        <dbReference type="EMBL" id="CAK7925522.1"/>
    </source>
</evidence>
<protein>
    <submittedName>
        <fullName evidence="1">Uncharacterized protein</fullName>
    </submittedName>
</protein>
<dbReference type="EMBL" id="CAKLBY020000087">
    <property type="protein sequence ID" value="CAK7925522.1"/>
    <property type="molecule type" value="Genomic_DNA"/>
</dbReference>
<gene>
    <name evidence="1" type="ORF">PM001_LOCUS10672</name>
</gene>
<accession>A0AAV1TWC5</accession>
<dbReference type="Proteomes" id="UP001162060">
    <property type="component" value="Unassembled WGS sequence"/>
</dbReference>
<proteinExistence type="predicted"/>
<evidence type="ECO:0000313" key="2">
    <source>
        <dbReference type="Proteomes" id="UP001162060"/>
    </source>
</evidence>
<reference evidence="1" key="1">
    <citation type="submission" date="2024-01" db="EMBL/GenBank/DDBJ databases">
        <authorList>
            <person name="Webb A."/>
        </authorList>
    </citation>
    <scope>NUCLEOTIDE SEQUENCE</scope>
    <source>
        <strain evidence="1">Pm1</strain>
    </source>
</reference>